<keyword evidence="1" id="KW-0732">Signal</keyword>
<dbReference type="AlphaFoldDB" id="A0A2P6MAM5"/>
<dbReference type="EMBL" id="PVLF01000004">
    <property type="protein sequence ID" value="PRH83043.1"/>
    <property type="molecule type" value="Genomic_DNA"/>
</dbReference>
<accession>A0A2P6MAM5</accession>
<dbReference type="Proteomes" id="UP000241736">
    <property type="component" value="Unassembled WGS sequence"/>
</dbReference>
<evidence type="ECO:0000259" key="2">
    <source>
        <dbReference type="Pfam" id="PF00144"/>
    </source>
</evidence>
<gene>
    <name evidence="3" type="ORF">C6N40_05230</name>
</gene>
<feature type="chain" id="PRO_5015143458" evidence="1">
    <location>
        <begin position="37"/>
        <end position="614"/>
    </location>
</feature>
<dbReference type="InterPro" id="IPR049511">
    <property type="entry name" value="PGH-like_rpt"/>
</dbReference>
<dbReference type="InterPro" id="IPR050491">
    <property type="entry name" value="AmpC-like"/>
</dbReference>
<dbReference type="RefSeq" id="WP_106989950.1">
    <property type="nucleotide sequence ID" value="NZ_KZ679086.1"/>
</dbReference>
<proteinExistence type="predicted"/>
<sequence length="614" mass="66548">MSAHILSRPPPAVSRWFPRLALAACVLIASVAPAAAADWVARHGLTADKYQEAFTEFTGKGYRLVSVSGYDGGRGQARYAAVWRKEAGPAWAARHGLSGEQYQAAFNSFSQQGYRLSFINGYSVGGEARYAAIWTKAGGPAWAARHGLDARQYQAAVDEFVGKGYSLAHVSAYTVGNTPRFAAIFEKGGPAWVARHGLNAAQYQAAFNQFTGQGYRLKVVSGYRDGGGDRYAAIWTKAGGPQWSARHGTPAAHYQAVFDNYRYQSWEPDYVEAFNGGDGVRFNMLWRNTTFAAKDLKLIEDKARAYMRANDMPGLSIAVMRNDRLVYAAGFGVADKDTGMPVSPRHRFRIASVSKPITHVAVVNLANTTSLDLGDEVFGAGSILGGTYATPQDNQDIEDITVDHLIRHRAGFRRIDKDGNGSDPMFAYSGTGHAGLINWALQNYPLGYTPGTTPAGLKGSDMYSNFGYCLLGRVIEARTGKSYEAYVRDTLLKPAGAGDIVIGGDKLADRRPDEVVYYGGGAYSSVKPERFDSHGGWIARPIDLLRFMRHTDGILAPYYHNGEMSGTTASYDVRAGGFGLVAVSNANNGSTAAMKKMMDEIADGVSSWPSVDHF</sequence>
<dbReference type="OrthoDB" id="2851198at2"/>
<name>A0A2P6MAM5_9GAMM</name>
<evidence type="ECO:0000313" key="3">
    <source>
        <dbReference type="EMBL" id="PRH83043.1"/>
    </source>
</evidence>
<feature type="signal peptide" evidence="1">
    <location>
        <begin position="1"/>
        <end position="36"/>
    </location>
</feature>
<reference evidence="3 4" key="1">
    <citation type="submission" date="2018-03" db="EMBL/GenBank/DDBJ databases">
        <title>Arenimonas caeni sp. nov., isolated from activated sludge.</title>
        <authorList>
            <person name="Liu H."/>
        </authorList>
    </citation>
    <scope>NUCLEOTIDE SEQUENCE [LARGE SCALE GENOMIC DNA]</scope>
    <source>
        <strain evidence="4">z29</strain>
    </source>
</reference>
<feature type="domain" description="Beta-lactamase-related" evidence="2">
    <location>
        <begin position="300"/>
        <end position="552"/>
    </location>
</feature>
<dbReference type="InterPro" id="IPR012338">
    <property type="entry name" value="Beta-lactam/transpept-like"/>
</dbReference>
<dbReference type="Gene3D" id="3.40.710.10">
    <property type="entry name" value="DD-peptidase/beta-lactamase superfamily"/>
    <property type="match status" value="1"/>
</dbReference>
<keyword evidence="3" id="KW-0378">Hydrolase</keyword>
<dbReference type="Pfam" id="PF00144">
    <property type="entry name" value="Beta-lactamase"/>
    <property type="match status" value="1"/>
</dbReference>
<organism evidence="3 4">
    <name type="scientific">Arenimonas caeni</name>
    <dbReference type="NCBI Taxonomy" id="2058085"/>
    <lineage>
        <taxon>Bacteria</taxon>
        <taxon>Pseudomonadati</taxon>
        <taxon>Pseudomonadota</taxon>
        <taxon>Gammaproteobacteria</taxon>
        <taxon>Lysobacterales</taxon>
        <taxon>Lysobacteraceae</taxon>
        <taxon>Arenimonas</taxon>
    </lineage>
</organism>
<evidence type="ECO:0000313" key="4">
    <source>
        <dbReference type="Proteomes" id="UP000241736"/>
    </source>
</evidence>
<dbReference type="PANTHER" id="PTHR46825">
    <property type="entry name" value="D-ALANYL-D-ALANINE-CARBOXYPEPTIDASE/ENDOPEPTIDASE AMPH"/>
    <property type="match status" value="1"/>
</dbReference>
<evidence type="ECO:0000256" key="1">
    <source>
        <dbReference type="SAM" id="SignalP"/>
    </source>
</evidence>
<keyword evidence="4" id="KW-1185">Reference proteome</keyword>
<comment type="caution">
    <text evidence="3">The sequence shown here is derived from an EMBL/GenBank/DDBJ whole genome shotgun (WGS) entry which is preliminary data.</text>
</comment>
<dbReference type="SUPFAM" id="SSF56601">
    <property type="entry name" value="beta-lactamase/transpeptidase-like"/>
    <property type="match status" value="1"/>
</dbReference>
<dbReference type="InterPro" id="IPR001466">
    <property type="entry name" value="Beta-lactam-related"/>
</dbReference>
<dbReference type="GO" id="GO:0016787">
    <property type="term" value="F:hydrolase activity"/>
    <property type="evidence" value="ECO:0007669"/>
    <property type="project" value="UniProtKB-KW"/>
</dbReference>
<dbReference type="Pfam" id="PF17660">
    <property type="entry name" value="BTRD1"/>
    <property type="match status" value="5"/>
</dbReference>
<dbReference type="PANTHER" id="PTHR46825:SF9">
    <property type="entry name" value="BETA-LACTAMASE-RELATED DOMAIN-CONTAINING PROTEIN"/>
    <property type="match status" value="1"/>
</dbReference>
<protein>
    <submittedName>
        <fullName evidence="3">Serine hydrolase</fullName>
    </submittedName>
</protein>